<name>A0A6A2ZV16_HIBSY</name>
<dbReference type="AlphaFoldDB" id="A0A6A2ZV16"/>
<protein>
    <recommendedName>
        <fullName evidence="3">Exocyst subunit Exo70 family protein</fullName>
    </recommendedName>
</protein>
<feature type="domain" description="Exocyst complex subunit Exo70 C-terminal" evidence="4">
    <location>
        <begin position="253"/>
        <end position="338"/>
    </location>
</feature>
<dbReference type="GO" id="GO:0015031">
    <property type="term" value="P:protein transport"/>
    <property type="evidence" value="ECO:0007669"/>
    <property type="project" value="UniProtKB-KW"/>
</dbReference>
<keyword evidence="2 3" id="KW-0813">Transport</keyword>
<comment type="similarity">
    <text evidence="1 3">Belongs to the EXO70 family.</text>
</comment>
<sequence length="353" mass="40675">MGDCKSMAPPLEGEENLIAAAEHIVKALGSNKYFTKDVKKILADLGSQLSSMATMEDNMVEGKKSGIVEQLSVVEEKIMSLEADDFVIWDSGPDEVVQFVTAVDEALKLTRRLESLCLNSQEEKDWLCRAHDVLQMAMQRLEDEFKHMLVQHRQPFEPELCIANLMFRSNYFHECCQAYVLVRKDALDECLLNLEIEKLSIEDVLKMEWGTLNSKIKRWVRAMKVFIRPYLASEKWLCDQTFAELGSANSDESNSSSGSISRTLLRERLRSFYAAFDDVYKTQTAWLITDAQLREDLQISTSLIVVQAYRTFVGRQMHHIGEKHVRYNAEELEDYLLDFFEGSQKSLHNPHRR</sequence>
<evidence type="ECO:0000313" key="5">
    <source>
        <dbReference type="EMBL" id="KAE8695748.1"/>
    </source>
</evidence>
<dbReference type="InterPro" id="IPR016159">
    <property type="entry name" value="Cullin_repeat-like_dom_sf"/>
</dbReference>
<accession>A0A6A2ZV16</accession>
<dbReference type="PANTHER" id="PTHR12542:SF49">
    <property type="entry name" value="EXOCYST SUBUNIT EXO70 FAMILY PROTEIN"/>
    <property type="match status" value="1"/>
</dbReference>
<keyword evidence="3" id="KW-0653">Protein transport</keyword>
<dbReference type="GO" id="GO:0005546">
    <property type="term" value="F:phosphatidylinositol-4,5-bisphosphate binding"/>
    <property type="evidence" value="ECO:0007669"/>
    <property type="project" value="InterPro"/>
</dbReference>
<evidence type="ECO:0000256" key="2">
    <source>
        <dbReference type="ARBA" id="ARBA00022448"/>
    </source>
</evidence>
<keyword evidence="3" id="KW-0268">Exocytosis</keyword>
<evidence type="ECO:0000313" key="6">
    <source>
        <dbReference type="Proteomes" id="UP000436088"/>
    </source>
</evidence>
<evidence type="ECO:0000259" key="4">
    <source>
        <dbReference type="Pfam" id="PF03081"/>
    </source>
</evidence>
<dbReference type="GO" id="GO:0006887">
    <property type="term" value="P:exocytosis"/>
    <property type="evidence" value="ECO:0007669"/>
    <property type="project" value="UniProtKB-KW"/>
</dbReference>
<evidence type="ECO:0000256" key="1">
    <source>
        <dbReference type="ARBA" id="ARBA00006756"/>
    </source>
</evidence>
<dbReference type="EMBL" id="VEPZ02001075">
    <property type="protein sequence ID" value="KAE8695748.1"/>
    <property type="molecule type" value="Genomic_DNA"/>
</dbReference>
<dbReference type="GO" id="GO:0000145">
    <property type="term" value="C:exocyst"/>
    <property type="evidence" value="ECO:0007669"/>
    <property type="project" value="InterPro"/>
</dbReference>
<organism evidence="5 6">
    <name type="scientific">Hibiscus syriacus</name>
    <name type="common">Rose of Sharon</name>
    <dbReference type="NCBI Taxonomy" id="106335"/>
    <lineage>
        <taxon>Eukaryota</taxon>
        <taxon>Viridiplantae</taxon>
        <taxon>Streptophyta</taxon>
        <taxon>Embryophyta</taxon>
        <taxon>Tracheophyta</taxon>
        <taxon>Spermatophyta</taxon>
        <taxon>Magnoliopsida</taxon>
        <taxon>eudicotyledons</taxon>
        <taxon>Gunneridae</taxon>
        <taxon>Pentapetalae</taxon>
        <taxon>rosids</taxon>
        <taxon>malvids</taxon>
        <taxon>Malvales</taxon>
        <taxon>Malvaceae</taxon>
        <taxon>Malvoideae</taxon>
        <taxon>Hibiscus</taxon>
    </lineage>
</organism>
<proteinExistence type="inferred from homology"/>
<gene>
    <name evidence="5" type="ORF">F3Y22_tig00110691pilonHSYRG00057</name>
</gene>
<keyword evidence="6" id="KW-1185">Reference proteome</keyword>
<dbReference type="Pfam" id="PF03081">
    <property type="entry name" value="Exo70_C"/>
    <property type="match status" value="1"/>
</dbReference>
<dbReference type="SUPFAM" id="SSF74788">
    <property type="entry name" value="Cullin repeat-like"/>
    <property type="match status" value="2"/>
</dbReference>
<comment type="function">
    <text evidence="3">Component of the exocyst complex.</text>
</comment>
<dbReference type="Pfam" id="PF20669">
    <property type="entry name" value="Exo70_N"/>
    <property type="match status" value="1"/>
</dbReference>
<comment type="caution">
    <text evidence="5">The sequence shown here is derived from an EMBL/GenBank/DDBJ whole genome shotgun (WGS) entry which is preliminary data.</text>
</comment>
<dbReference type="PANTHER" id="PTHR12542">
    <property type="entry name" value="EXOCYST COMPLEX PROTEIN EXO70"/>
    <property type="match status" value="1"/>
</dbReference>
<dbReference type="Gene3D" id="1.20.1280.170">
    <property type="entry name" value="Exocyst complex component Exo70"/>
    <property type="match status" value="2"/>
</dbReference>
<dbReference type="InterPro" id="IPR004140">
    <property type="entry name" value="Exo70"/>
</dbReference>
<dbReference type="InterPro" id="IPR046364">
    <property type="entry name" value="Exo70_C"/>
</dbReference>
<reference evidence="5" key="1">
    <citation type="submission" date="2019-09" db="EMBL/GenBank/DDBJ databases">
        <title>Draft genome information of white flower Hibiscus syriacus.</title>
        <authorList>
            <person name="Kim Y.-M."/>
        </authorList>
    </citation>
    <scope>NUCLEOTIDE SEQUENCE [LARGE SCALE GENOMIC DNA]</scope>
    <source>
        <strain evidence="5">YM2019G1</strain>
    </source>
</reference>
<dbReference type="Proteomes" id="UP000436088">
    <property type="component" value="Unassembled WGS sequence"/>
</dbReference>
<evidence type="ECO:0000256" key="3">
    <source>
        <dbReference type="RuleBase" id="RU365026"/>
    </source>
</evidence>
<dbReference type="GO" id="GO:0004180">
    <property type="term" value="F:carboxypeptidase activity"/>
    <property type="evidence" value="ECO:0007669"/>
    <property type="project" value="UniProtKB-KW"/>
</dbReference>